<protein>
    <submittedName>
        <fullName evidence="1">Uncharacterized protein</fullName>
    </submittedName>
</protein>
<dbReference type="RefSeq" id="WP_231922937.1">
    <property type="nucleotide sequence ID" value="NZ_JAFBBL010000001.1"/>
</dbReference>
<reference evidence="1 2" key="1">
    <citation type="submission" date="2018-06" db="EMBL/GenBank/DDBJ databases">
        <authorList>
            <consortium name="Pathogen Informatics"/>
            <person name="Doyle S."/>
        </authorList>
    </citation>
    <scope>NUCLEOTIDE SEQUENCE [LARGE SCALE GENOMIC DNA]</scope>
    <source>
        <strain evidence="1 2">NCTC10994</strain>
    </source>
</reference>
<name>A0A2X4TM01_9NOCA</name>
<keyword evidence="2" id="KW-1185">Reference proteome</keyword>
<sequence length="54" mass="5943">MSDGEPSLDIGFLVPDVEYVVDESGGQSRRVRVVDHSLRPSRANVAAFWAKVVK</sequence>
<dbReference type="Proteomes" id="UP000249091">
    <property type="component" value="Chromosome 1"/>
</dbReference>
<dbReference type="STRING" id="1219011.GCA_001895045_00047"/>
<dbReference type="KEGG" id="rcr:NCTC10994_00326"/>
<evidence type="ECO:0000313" key="1">
    <source>
        <dbReference type="EMBL" id="SQI28577.1"/>
    </source>
</evidence>
<dbReference type="EMBL" id="LS483468">
    <property type="protein sequence ID" value="SQI28577.1"/>
    <property type="molecule type" value="Genomic_DNA"/>
</dbReference>
<dbReference type="AlphaFoldDB" id="A0A2X4TM01"/>
<gene>
    <name evidence="1" type="ORF">NCTC10994_00326</name>
</gene>
<proteinExistence type="predicted"/>
<accession>A0A2X4TM01</accession>
<evidence type="ECO:0000313" key="2">
    <source>
        <dbReference type="Proteomes" id="UP000249091"/>
    </source>
</evidence>
<organism evidence="1 2">
    <name type="scientific">Rhodococcus coprophilus</name>
    <dbReference type="NCBI Taxonomy" id="38310"/>
    <lineage>
        <taxon>Bacteria</taxon>
        <taxon>Bacillati</taxon>
        <taxon>Actinomycetota</taxon>
        <taxon>Actinomycetes</taxon>
        <taxon>Mycobacteriales</taxon>
        <taxon>Nocardiaceae</taxon>
        <taxon>Rhodococcus</taxon>
    </lineage>
</organism>